<reference evidence="1 2" key="1">
    <citation type="submission" date="2020-07" db="EMBL/GenBank/DDBJ databases">
        <title>Sequencing the genomes of 1000 actinobacteria strains.</title>
        <authorList>
            <person name="Klenk H.-P."/>
        </authorList>
    </citation>
    <scope>NUCLEOTIDE SEQUENCE [LARGE SCALE GENOMIC DNA]</scope>
    <source>
        <strain evidence="1 2">DSM 15166</strain>
    </source>
</reference>
<dbReference type="EMBL" id="JACCHJ010000001">
    <property type="protein sequence ID" value="NYK09647.1"/>
    <property type="molecule type" value="Genomic_DNA"/>
</dbReference>
<name>A0A853DMY0_9MICO</name>
<dbReference type="RefSeq" id="WP_179700575.1">
    <property type="nucleotide sequence ID" value="NZ_BAAAHA010000003.1"/>
</dbReference>
<sequence length="113" mass="11144">MATRIRAAGASQPHASYDAAGNTVAVGSDTQSSIYDAGGTLLLQTDPTGGTMLFLGDDIGFSGNISGSAVRGGGGLVSGGMQNDYSGSSEMIYSGGTAVGLGLGASANFLWSW</sequence>
<protein>
    <submittedName>
        <fullName evidence="1">Uncharacterized protein</fullName>
    </submittedName>
</protein>
<evidence type="ECO:0000313" key="2">
    <source>
        <dbReference type="Proteomes" id="UP000521075"/>
    </source>
</evidence>
<gene>
    <name evidence="1" type="ORF">HNR14_001528</name>
</gene>
<proteinExistence type="predicted"/>
<keyword evidence="2" id="KW-1185">Reference proteome</keyword>
<accession>A0A853DMY0</accession>
<dbReference type="AlphaFoldDB" id="A0A853DMY0"/>
<evidence type="ECO:0000313" key="1">
    <source>
        <dbReference type="EMBL" id="NYK09647.1"/>
    </source>
</evidence>
<comment type="caution">
    <text evidence="1">The sequence shown here is derived from an EMBL/GenBank/DDBJ whole genome shotgun (WGS) entry which is preliminary data.</text>
</comment>
<dbReference type="Proteomes" id="UP000521075">
    <property type="component" value="Unassembled WGS sequence"/>
</dbReference>
<organism evidence="1 2">
    <name type="scientific">Leifsonia naganoensis</name>
    <dbReference type="NCBI Taxonomy" id="150025"/>
    <lineage>
        <taxon>Bacteria</taxon>
        <taxon>Bacillati</taxon>
        <taxon>Actinomycetota</taxon>
        <taxon>Actinomycetes</taxon>
        <taxon>Micrococcales</taxon>
        <taxon>Microbacteriaceae</taxon>
        <taxon>Leifsonia</taxon>
    </lineage>
</organism>